<keyword evidence="2" id="KW-1133">Transmembrane helix</keyword>
<organism evidence="4">
    <name type="scientific">Melampsora larici-populina (strain 98AG31 / pathotype 3-4-7)</name>
    <name type="common">Poplar leaf rust fungus</name>
    <dbReference type="NCBI Taxonomy" id="747676"/>
    <lineage>
        <taxon>Eukaryota</taxon>
        <taxon>Fungi</taxon>
        <taxon>Dikarya</taxon>
        <taxon>Basidiomycota</taxon>
        <taxon>Pucciniomycotina</taxon>
        <taxon>Pucciniomycetes</taxon>
        <taxon>Pucciniales</taxon>
        <taxon>Melampsoraceae</taxon>
        <taxon>Melampsora</taxon>
    </lineage>
</organism>
<accession>F4RZE6</accession>
<dbReference type="KEGG" id="mlr:MELLADRAFT_78837"/>
<keyword evidence="2" id="KW-0472">Membrane</keyword>
<dbReference type="Proteomes" id="UP000001072">
    <property type="component" value="Unassembled WGS sequence"/>
</dbReference>
<dbReference type="RefSeq" id="XP_007414525.1">
    <property type="nucleotide sequence ID" value="XM_007414463.1"/>
</dbReference>
<keyword evidence="2" id="KW-0812">Transmembrane</keyword>
<feature type="compositionally biased region" description="Acidic residues" evidence="1">
    <location>
        <begin position="50"/>
        <end position="61"/>
    </location>
</feature>
<evidence type="ECO:0000256" key="1">
    <source>
        <dbReference type="SAM" id="MobiDB-lite"/>
    </source>
</evidence>
<dbReference type="STRING" id="747676.F4RZE6"/>
<name>F4RZE6_MELLP</name>
<sequence length="336" mass="37078">MEHSNQTRSPVLHQTPHRSFSPNAARPSRSNPTQPLSQPFQNTQQYDHNQEEDDDEEEEGDPASNYDVYKDFNNAGVRYVNIVESPEEPLNTTYPTSEDNKLEIPKEKFILANDSKQQTSSNSKLLSSNRHSKRNSKQTKSLRKRWGWRLGAVIAFIVLACLGIAIYFVIPRQPAISFDKPISFKGNSTSAIFNPSKPTGFSFDARLSMALDGRSSYIPARIRSFRVFINDLGSTSESILVGKGGLDKAFTVGTSALTSLDMDVQFSYTAGAQTDALWQAWHQACVNVEASKVNGTVTRPALQLSLVISFDMLGIPGARGDSTQLNGVSCPIELPV</sequence>
<evidence type="ECO:0000313" key="4">
    <source>
        <dbReference type="Proteomes" id="UP000001072"/>
    </source>
</evidence>
<protein>
    <submittedName>
        <fullName evidence="3">Uncharacterized protein</fullName>
    </submittedName>
</protein>
<dbReference type="VEuPathDB" id="FungiDB:MELLADRAFT_78837"/>
<feature type="region of interest" description="Disordered" evidence="1">
    <location>
        <begin position="1"/>
        <end position="68"/>
    </location>
</feature>
<dbReference type="AlphaFoldDB" id="F4RZE6"/>
<proteinExistence type="predicted"/>
<feature type="compositionally biased region" description="Basic residues" evidence="1">
    <location>
        <begin position="130"/>
        <end position="139"/>
    </location>
</feature>
<dbReference type="HOGENOM" id="CLU_053753_0_0_1"/>
<dbReference type="EMBL" id="GL883132">
    <property type="protein sequence ID" value="EGG02268.1"/>
    <property type="molecule type" value="Genomic_DNA"/>
</dbReference>
<dbReference type="eggNOG" id="ENOG502S4QJ">
    <property type="taxonomic scope" value="Eukaryota"/>
</dbReference>
<dbReference type="OrthoDB" id="5582002at2759"/>
<dbReference type="InParanoid" id="F4RZE6"/>
<feature type="transmembrane region" description="Helical" evidence="2">
    <location>
        <begin position="146"/>
        <end position="170"/>
    </location>
</feature>
<evidence type="ECO:0000256" key="2">
    <source>
        <dbReference type="SAM" id="Phobius"/>
    </source>
</evidence>
<reference evidence="4" key="1">
    <citation type="journal article" date="2011" name="Proc. Natl. Acad. Sci. U.S.A.">
        <title>Obligate biotrophy features unraveled by the genomic analysis of rust fungi.</title>
        <authorList>
            <person name="Duplessis S."/>
            <person name="Cuomo C.A."/>
            <person name="Lin Y.-C."/>
            <person name="Aerts A."/>
            <person name="Tisserant E."/>
            <person name="Veneault-Fourrey C."/>
            <person name="Joly D.L."/>
            <person name="Hacquard S."/>
            <person name="Amselem J."/>
            <person name="Cantarel B.L."/>
            <person name="Chiu R."/>
            <person name="Coutinho P.M."/>
            <person name="Feau N."/>
            <person name="Field M."/>
            <person name="Frey P."/>
            <person name="Gelhaye E."/>
            <person name="Goldberg J."/>
            <person name="Grabherr M.G."/>
            <person name="Kodira C.D."/>
            <person name="Kohler A."/>
            <person name="Kuees U."/>
            <person name="Lindquist E.A."/>
            <person name="Lucas S.M."/>
            <person name="Mago R."/>
            <person name="Mauceli E."/>
            <person name="Morin E."/>
            <person name="Murat C."/>
            <person name="Pangilinan J.L."/>
            <person name="Park R."/>
            <person name="Pearson M."/>
            <person name="Quesneville H."/>
            <person name="Rouhier N."/>
            <person name="Sakthikumar S."/>
            <person name="Salamov A.A."/>
            <person name="Schmutz J."/>
            <person name="Selles B."/>
            <person name="Shapiro H."/>
            <person name="Tanguay P."/>
            <person name="Tuskan G.A."/>
            <person name="Henrissat B."/>
            <person name="Van de Peer Y."/>
            <person name="Rouze P."/>
            <person name="Ellis J.G."/>
            <person name="Dodds P.N."/>
            <person name="Schein J.E."/>
            <person name="Zhong S."/>
            <person name="Hamelin R.C."/>
            <person name="Grigoriev I.V."/>
            <person name="Szabo L.J."/>
            <person name="Martin F."/>
        </authorList>
    </citation>
    <scope>NUCLEOTIDE SEQUENCE [LARGE SCALE GENOMIC DNA]</scope>
    <source>
        <strain evidence="4">98AG31 / pathotype 3-4-7</strain>
    </source>
</reference>
<feature type="region of interest" description="Disordered" evidence="1">
    <location>
        <begin position="111"/>
        <end position="139"/>
    </location>
</feature>
<dbReference type="GeneID" id="18933175"/>
<keyword evidence="4" id="KW-1185">Reference proteome</keyword>
<gene>
    <name evidence="3" type="ORF">MELLADRAFT_78837</name>
</gene>
<evidence type="ECO:0000313" key="3">
    <source>
        <dbReference type="EMBL" id="EGG02268.1"/>
    </source>
</evidence>
<feature type="compositionally biased region" description="Polar residues" evidence="1">
    <location>
        <begin position="114"/>
        <end position="129"/>
    </location>
</feature>
<feature type="compositionally biased region" description="Polar residues" evidence="1">
    <location>
        <begin position="17"/>
        <end position="47"/>
    </location>
</feature>